<dbReference type="EMBL" id="CP003378">
    <property type="protein sequence ID" value="AFZ70597.1"/>
    <property type="molecule type" value="Genomic_DNA"/>
</dbReference>
<feature type="domain" description="PurM-like C-terminal" evidence="3">
    <location>
        <begin position="175"/>
        <end position="342"/>
    </location>
</feature>
<organism evidence="4 5">
    <name type="scientific">Caldisphaera lagunensis (strain DSM 15908 / JCM 11604 / ANMR 0165 / IC-154)</name>
    <dbReference type="NCBI Taxonomy" id="1056495"/>
    <lineage>
        <taxon>Archaea</taxon>
        <taxon>Thermoproteota</taxon>
        <taxon>Thermoprotei</taxon>
        <taxon>Acidilobales</taxon>
        <taxon>Caldisphaeraceae</taxon>
        <taxon>Caldisphaera</taxon>
    </lineage>
</organism>
<dbReference type="InterPro" id="IPR010918">
    <property type="entry name" value="PurM-like_C_dom"/>
</dbReference>
<accession>L0ABV9</accession>
<dbReference type="Proteomes" id="UP000010469">
    <property type="component" value="Chromosome"/>
</dbReference>
<reference evidence="5" key="1">
    <citation type="submission" date="2012-03" db="EMBL/GenBank/DDBJ databases">
        <title>Complete genome of Caldisphaera lagunensis DSM 15908.</title>
        <authorList>
            <person name="Lucas S."/>
            <person name="Copeland A."/>
            <person name="Lapidus A."/>
            <person name="Glavina del Rio T."/>
            <person name="Dalin E."/>
            <person name="Tice H."/>
            <person name="Bruce D."/>
            <person name="Goodwin L."/>
            <person name="Pitluck S."/>
            <person name="Peters L."/>
            <person name="Mikhailova N."/>
            <person name="Teshima H."/>
            <person name="Kyrpides N."/>
            <person name="Mavromatis K."/>
            <person name="Ivanova N."/>
            <person name="Brettin T."/>
            <person name="Detter J.C."/>
            <person name="Han C."/>
            <person name="Larimer F."/>
            <person name="Land M."/>
            <person name="Hauser L."/>
            <person name="Markowitz V."/>
            <person name="Cheng J.-F."/>
            <person name="Hugenholtz P."/>
            <person name="Woyke T."/>
            <person name="Wu D."/>
            <person name="Spring S."/>
            <person name="Schroeder M."/>
            <person name="Brambilla E."/>
            <person name="Klenk H.-P."/>
            <person name="Eisen J.A."/>
        </authorList>
    </citation>
    <scope>NUCLEOTIDE SEQUENCE [LARGE SCALE GENOMIC DNA]</scope>
    <source>
        <strain evidence="5">DSM 15908 / JCM 11604 / IC-154</strain>
    </source>
</reference>
<comment type="similarity">
    <text evidence="1">Belongs to the HypE family.</text>
</comment>
<protein>
    <submittedName>
        <fullName evidence="4">Hydrogenase maturation factor</fullName>
    </submittedName>
</protein>
<dbReference type="InterPro" id="IPR036676">
    <property type="entry name" value="PurM-like_C_sf"/>
</dbReference>
<evidence type="ECO:0000313" key="5">
    <source>
        <dbReference type="Proteomes" id="UP000010469"/>
    </source>
</evidence>
<dbReference type="AlphaFoldDB" id="L0ABV9"/>
<dbReference type="InterPro" id="IPR036921">
    <property type="entry name" value="PurM-like_N_sf"/>
</dbReference>
<dbReference type="PANTHER" id="PTHR30303:SF4">
    <property type="entry name" value="HYDROGENASE EXPRESSION_FORMATION PROTEIN HYPE"/>
    <property type="match status" value="1"/>
</dbReference>
<dbReference type="CDD" id="cd06061">
    <property type="entry name" value="PurM-like1"/>
    <property type="match status" value="1"/>
</dbReference>
<dbReference type="eggNOG" id="arCOG00636">
    <property type="taxonomic scope" value="Archaea"/>
</dbReference>
<proteinExistence type="inferred from homology"/>
<evidence type="ECO:0000259" key="3">
    <source>
        <dbReference type="Pfam" id="PF02769"/>
    </source>
</evidence>
<dbReference type="PANTHER" id="PTHR30303">
    <property type="entry name" value="HYDROGENASE ISOENZYMES FORMATION PROTEIN HYPE"/>
    <property type="match status" value="1"/>
</dbReference>
<evidence type="ECO:0000313" key="4">
    <source>
        <dbReference type="EMBL" id="AFZ70597.1"/>
    </source>
</evidence>
<dbReference type="HOGENOM" id="CLU_041631_0_0_2"/>
<evidence type="ECO:0000259" key="2">
    <source>
        <dbReference type="Pfam" id="PF00586"/>
    </source>
</evidence>
<sequence length="374" mass="41658">MLVTTDKGNNYRVFALISNKIIGKVNRKLFEDTIYPNLGVKSSDVKVGPQFGVDFGVLRVGDKDLIIEVDPVYIVPEYGWKKSSWFAVHILASDVAVSGIPPKYLFIDLNLPMKMTDDEFKEMWLNIHNECLKLGISIVAGHTGRYEGIDYPMIGGATLIGITDKDNYVSPAMAEPGDLILMTKGPAIETAGILASLFPQVLEKDYGKEFALNAQNIFWLQSVVDDALTLSKLGLRKGVKAMHDATEYGVWGALNDIAEASNIRIDVYKDKLFIREDVSKVLDSFSRFTNLKIDPYASISEGTLIAAISKDMKDEAINLLKERGIEAQIIGEAKEGRGVYLIDGNEKEIKQPEKDDFWPIFYKTLELVKGGKYE</sequence>
<dbReference type="Pfam" id="PF00586">
    <property type="entry name" value="AIRS"/>
    <property type="match status" value="1"/>
</dbReference>
<dbReference type="KEGG" id="clg:Calag_0857"/>
<keyword evidence="5" id="KW-1185">Reference proteome</keyword>
<dbReference type="InterPro" id="IPR011854">
    <property type="entry name" value="HypE"/>
</dbReference>
<dbReference type="Gene3D" id="3.30.1330.10">
    <property type="entry name" value="PurM-like, N-terminal domain"/>
    <property type="match status" value="1"/>
</dbReference>
<feature type="domain" description="PurM-like N-terminal" evidence="2">
    <location>
        <begin position="54"/>
        <end position="157"/>
    </location>
</feature>
<dbReference type="SUPFAM" id="SSF56042">
    <property type="entry name" value="PurM C-terminal domain-like"/>
    <property type="match status" value="1"/>
</dbReference>
<dbReference type="InParanoid" id="L0ABV9"/>
<dbReference type="Gene3D" id="3.90.650.10">
    <property type="entry name" value="PurM-like C-terminal domain"/>
    <property type="match status" value="1"/>
</dbReference>
<dbReference type="Pfam" id="PF02769">
    <property type="entry name" value="AIRS_C"/>
    <property type="match status" value="1"/>
</dbReference>
<name>L0ABV9_CALLD</name>
<evidence type="ECO:0000256" key="1">
    <source>
        <dbReference type="ARBA" id="ARBA00006243"/>
    </source>
</evidence>
<gene>
    <name evidence="4" type="ordered locus">Calag_0857</name>
</gene>
<dbReference type="InterPro" id="IPR016188">
    <property type="entry name" value="PurM-like_N"/>
</dbReference>
<dbReference type="PIRSF" id="PIRSF005644">
    <property type="entry name" value="Hdrgns_mtr_HypE"/>
    <property type="match status" value="1"/>
</dbReference>
<dbReference type="GO" id="GO:0051604">
    <property type="term" value="P:protein maturation"/>
    <property type="evidence" value="ECO:0007669"/>
    <property type="project" value="TreeGrafter"/>
</dbReference>
<dbReference type="SUPFAM" id="SSF55326">
    <property type="entry name" value="PurM N-terminal domain-like"/>
    <property type="match status" value="1"/>
</dbReference>
<dbReference type="STRING" id="1056495.Calag_0857"/>